<proteinExistence type="predicted"/>
<sequence length="440" mass="51286">LTNFGIDKSIFRYNRWTKLVYATIHLPQFSAFAIHIRFFSYPDAVGYSAVIINVANAGDGDNVQWYFMPRDLTLTYLIELADSVVVLERCWSLIQQLLIPPPLNCILEENDNLNLEPQQQFFETSRNVALSWLNCNQICGQAMVYISLINPEQEKLNDLWILSWIERLKKQNYVKYYKTSPGLHHSTIFWLCCIRHDFSQLPQVAYVHKFYHGFRLIFDYYDRSVYEYWFRAPSNVCSTYLSRSSATGRSDKILANDGKKQLLRIKPTSVENYLPLMCINHNSCDQISRLSSADFRSFVQLWCNGNDEVFKVGKCYEYVLQFTKDINNVDSDSVIAFFNSLVYSLAEDTYLCYSCCSPMIFVAQQQNIANVSYNKCNTVGKNKRQLMLYVSLKHDAVATVFVGYYYSKRPNYLETFPKPLFSKFIFYDQCPTRIATTILL</sequence>
<reference evidence="2" key="1">
    <citation type="submission" date="2017-02" db="UniProtKB">
        <authorList>
            <consortium name="WormBaseParasite"/>
        </authorList>
    </citation>
    <scope>IDENTIFICATION</scope>
</reference>
<organism evidence="1 2">
    <name type="scientific">Syphacia muris</name>
    <dbReference type="NCBI Taxonomy" id="451379"/>
    <lineage>
        <taxon>Eukaryota</taxon>
        <taxon>Metazoa</taxon>
        <taxon>Ecdysozoa</taxon>
        <taxon>Nematoda</taxon>
        <taxon>Chromadorea</taxon>
        <taxon>Rhabditida</taxon>
        <taxon>Spirurina</taxon>
        <taxon>Oxyuridomorpha</taxon>
        <taxon>Oxyuroidea</taxon>
        <taxon>Oxyuridae</taxon>
        <taxon>Syphacia</taxon>
    </lineage>
</organism>
<evidence type="ECO:0000313" key="2">
    <source>
        <dbReference type="WBParaSite" id="SMUV_0000906501-mRNA-1"/>
    </source>
</evidence>
<name>A0A0N5AVY5_9BILA</name>
<dbReference type="Proteomes" id="UP000046393">
    <property type="component" value="Unplaced"/>
</dbReference>
<protein>
    <submittedName>
        <fullName evidence="2">Pecanex-like protein</fullName>
    </submittedName>
</protein>
<dbReference type="WBParaSite" id="SMUV_0000906501-mRNA-1">
    <property type="protein sequence ID" value="SMUV_0000906501-mRNA-1"/>
    <property type="gene ID" value="SMUV_0000906501"/>
</dbReference>
<accession>A0A0N5AVY5</accession>
<keyword evidence="1" id="KW-1185">Reference proteome</keyword>
<evidence type="ECO:0000313" key="1">
    <source>
        <dbReference type="Proteomes" id="UP000046393"/>
    </source>
</evidence>
<dbReference type="AlphaFoldDB" id="A0A0N5AVY5"/>